<proteinExistence type="predicted"/>
<sequence length="147" mass="16702">MLFQIETSDFAGRPPVKHLQKTVTPARQGRGSLVTRQVLTIQRGELADDFGSFVDRALVEEREAPRQRSRLPSMGSRTNKTPGSYSVHEPALVFTSYGLILVHTQITTMGFFRGSGKWRPWVSTYFTRYCSLFVTRPSGPDFDEMRL</sequence>
<gene>
    <name evidence="2" type="ORF">A9K55_000833</name>
</gene>
<dbReference type="AlphaFoldDB" id="A0A2H4SUT7"/>
<dbReference type="VEuPathDB" id="FungiDB:CCM_03984"/>
<dbReference type="Proteomes" id="UP000323067">
    <property type="component" value="Chromosome ii"/>
</dbReference>
<evidence type="ECO:0000313" key="2">
    <source>
        <dbReference type="EMBL" id="ATY66863.1"/>
    </source>
</evidence>
<feature type="region of interest" description="Disordered" evidence="1">
    <location>
        <begin position="64"/>
        <end position="83"/>
    </location>
</feature>
<name>A0A2H4SUT7_CORMI</name>
<organism evidence="2 3">
    <name type="scientific">Cordyceps militaris</name>
    <name type="common">Caterpillar fungus</name>
    <name type="synonym">Clavaria militaris</name>
    <dbReference type="NCBI Taxonomy" id="73501"/>
    <lineage>
        <taxon>Eukaryota</taxon>
        <taxon>Fungi</taxon>
        <taxon>Dikarya</taxon>
        <taxon>Ascomycota</taxon>
        <taxon>Pezizomycotina</taxon>
        <taxon>Sordariomycetes</taxon>
        <taxon>Hypocreomycetidae</taxon>
        <taxon>Hypocreales</taxon>
        <taxon>Cordycipitaceae</taxon>
        <taxon>Cordyceps</taxon>
    </lineage>
</organism>
<dbReference type="VEuPathDB" id="FungiDB:A9K55_000833"/>
<protein>
    <submittedName>
        <fullName evidence="2">Uncharacterized protein</fullName>
    </submittedName>
</protein>
<evidence type="ECO:0000313" key="3">
    <source>
        <dbReference type="Proteomes" id="UP000323067"/>
    </source>
</evidence>
<accession>A0A2H4SUT7</accession>
<dbReference type="EMBL" id="CP023327">
    <property type="protein sequence ID" value="ATY66863.1"/>
    <property type="molecule type" value="Genomic_DNA"/>
</dbReference>
<reference evidence="2 3" key="1">
    <citation type="journal article" date="2017" name="BMC Genomics">
        <title>Chromosome level assembly and secondary metabolite potential of the parasitic fungus Cordyceps militaris.</title>
        <authorList>
            <person name="Kramer G.J."/>
            <person name="Nodwell J.R."/>
        </authorList>
    </citation>
    <scope>NUCLEOTIDE SEQUENCE [LARGE SCALE GENOMIC DNA]</scope>
    <source>
        <strain evidence="2 3">ATCC 34164</strain>
    </source>
</reference>
<evidence type="ECO:0000256" key="1">
    <source>
        <dbReference type="SAM" id="MobiDB-lite"/>
    </source>
</evidence>